<accession>A0A1H0B2U3</accession>
<evidence type="ECO:0000256" key="1">
    <source>
        <dbReference type="ARBA" id="ARBA00008984"/>
    </source>
</evidence>
<dbReference type="InterPro" id="IPR001455">
    <property type="entry name" value="TusA-like"/>
</dbReference>
<dbReference type="PANTHER" id="PTHR33279:SF19">
    <property type="entry name" value="SSL1707 PROTEIN"/>
    <property type="match status" value="1"/>
</dbReference>
<organism evidence="3 4">
    <name type="scientific">Megasphaera paucivorans</name>
    <dbReference type="NCBI Taxonomy" id="349095"/>
    <lineage>
        <taxon>Bacteria</taxon>
        <taxon>Bacillati</taxon>
        <taxon>Bacillota</taxon>
        <taxon>Negativicutes</taxon>
        <taxon>Veillonellales</taxon>
        <taxon>Veillonellaceae</taxon>
        <taxon>Megasphaera</taxon>
    </lineage>
</organism>
<dbReference type="PANTHER" id="PTHR33279">
    <property type="entry name" value="SULFUR CARRIER PROTEIN YEDF-RELATED"/>
    <property type="match status" value="1"/>
</dbReference>
<dbReference type="STRING" id="349095.SAMN05660299_02659"/>
<dbReference type="GO" id="GO:0016740">
    <property type="term" value="F:transferase activity"/>
    <property type="evidence" value="ECO:0007669"/>
    <property type="project" value="UniProtKB-KW"/>
</dbReference>
<evidence type="ECO:0000259" key="2">
    <source>
        <dbReference type="Pfam" id="PF01206"/>
    </source>
</evidence>
<dbReference type="EMBL" id="FNHQ01000045">
    <property type="protein sequence ID" value="SDN39936.1"/>
    <property type="molecule type" value="Genomic_DNA"/>
</dbReference>
<gene>
    <name evidence="3" type="ORF">SAMN05660299_02659</name>
</gene>
<proteinExistence type="inferred from homology"/>
<dbReference type="InterPro" id="IPR036868">
    <property type="entry name" value="TusA-like_sf"/>
</dbReference>
<sequence length="79" mass="8795">MKADNIIDITNVVCPVTFVKLKIELENMKTGKILEVILNEGEPIANIPRSLKDEGHKIIDVTNNDNGTYTLFVKKDGLV</sequence>
<keyword evidence="4" id="KW-1185">Reference proteome</keyword>
<dbReference type="CDD" id="cd00291">
    <property type="entry name" value="SirA_YedF_YeeD"/>
    <property type="match status" value="1"/>
</dbReference>
<dbReference type="RefSeq" id="WP_091652858.1">
    <property type="nucleotide sequence ID" value="NZ_FNHQ01000045.1"/>
</dbReference>
<evidence type="ECO:0000313" key="3">
    <source>
        <dbReference type="EMBL" id="SDN39936.1"/>
    </source>
</evidence>
<reference evidence="3 4" key="1">
    <citation type="submission" date="2016-10" db="EMBL/GenBank/DDBJ databases">
        <authorList>
            <person name="de Groot N.N."/>
        </authorList>
    </citation>
    <scope>NUCLEOTIDE SEQUENCE [LARGE SCALE GENOMIC DNA]</scope>
    <source>
        <strain evidence="3 4">DSM 16981</strain>
    </source>
</reference>
<evidence type="ECO:0000313" key="4">
    <source>
        <dbReference type="Proteomes" id="UP000199309"/>
    </source>
</evidence>
<dbReference type="SUPFAM" id="SSF64307">
    <property type="entry name" value="SirA-like"/>
    <property type="match status" value="1"/>
</dbReference>
<dbReference type="Gene3D" id="3.30.110.40">
    <property type="entry name" value="TusA-like domain"/>
    <property type="match status" value="1"/>
</dbReference>
<name>A0A1H0B2U3_9FIRM</name>
<dbReference type="Proteomes" id="UP000199309">
    <property type="component" value="Unassembled WGS sequence"/>
</dbReference>
<comment type="similarity">
    <text evidence="1">Belongs to the sulfur carrier protein TusA family.</text>
</comment>
<dbReference type="AlphaFoldDB" id="A0A1H0B2U3"/>
<keyword evidence="3" id="KW-0808">Transferase</keyword>
<dbReference type="Pfam" id="PF01206">
    <property type="entry name" value="TusA"/>
    <property type="match status" value="1"/>
</dbReference>
<protein>
    <submittedName>
        <fullName evidence="3">TusA-related sulfurtransferase</fullName>
    </submittedName>
</protein>
<dbReference type="OrthoDB" id="9794210at2"/>
<feature type="domain" description="UPF0033" evidence="2">
    <location>
        <begin position="6"/>
        <end position="75"/>
    </location>
</feature>